<dbReference type="InterPro" id="IPR036259">
    <property type="entry name" value="MFS_trans_sf"/>
</dbReference>
<evidence type="ECO:0000256" key="8">
    <source>
        <dbReference type="SAM" id="Phobius"/>
    </source>
</evidence>
<feature type="transmembrane region" description="Helical" evidence="8">
    <location>
        <begin position="220"/>
        <end position="237"/>
    </location>
</feature>
<protein>
    <recommendedName>
        <fullName evidence="9">Major facilitator superfamily (MFS) profile domain-containing protein</fullName>
    </recommendedName>
</protein>
<keyword evidence="4 8" id="KW-0812">Transmembrane</keyword>
<evidence type="ECO:0000259" key="9">
    <source>
        <dbReference type="PROSITE" id="PS50850"/>
    </source>
</evidence>
<dbReference type="PANTHER" id="PTHR48022">
    <property type="entry name" value="PLASTIDIC GLUCOSE TRANSPORTER 4"/>
    <property type="match status" value="1"/>
</dbReference>
<feature type="transmembrane region" description="Helical" evidence="8">
    <location>
        <begin position="535"/>
        <end position="555"/>
    </location>
</feature>
<reference evidence="10 11" key="1">
    <citation type="submission" date="2023-11" db="EMBL/GenBank/DDBJ databases">
        <title>An acidophilic fungus is an integral part of prey digestion in a carnivorous sundew plant.</title>
        <authorList>
            <person name="Tsai I.J."/>
        </authorList>
    </citation>
    <scope>NUCLEOTIDE SEQUENCE [LARGE SCALE GENOMIC DNA]</scope>
    <source>
        <strain evidence="10">169a</strain>
    </source>
</reference>
<name>A0AAQ3M480_9PEZI</name>
<evidence type="ECO:0000256" key="7">
    <source>
        <dbReference type="SAM" id="MobiDB-lite"/>
    </source>
</evidence>
<feature type="region of interest" description="Disordered" evidence="7">
    <location>
        <begin position="695"/>
        <end position="727"/>
    </location>
</feature>
<evidence type="ECO:0000256" key="1">
    <source>
        <dbReference type="ARBA" id="ARBA00004141"/>
    </source>
</evidence>
<dbReference type="Gene3D" id="1.20.1250.20">
    <property type="entry name" value="MFS general substrate transporter like domains"/>
    <property type="match status" value="1"/>
</dbReference>
<evidence type="ECO:0000256" key="4">
    <source>
        <dbReference type="ARBA" id="ARBA00022692"/>
    </source>
</evidence>
<dbReference type="PANTHER" id="PTHR48022:SF73">
    <property type="entry name" value="METABOLITE TRANSPORT PROTEIN YDL199C-RELATED"/>
    <property type="match status" value="1"/>
</dbReference>
<evidence type="ECO:0000313" key="10">
    <source>
        <dbReference type="EMBL" id="WPH00948.1"/>
    </source>
</evidence>
<feature type="transmembrane region" description="Helical" evidence="8">
    <location>
        <begin position="351"/>
        <end position="369"/>
    </location>
</feature>
<dbReference type="InterPro" id="IPR005829">
    <property type="entry name" value="Sugar_transporter_CS"/>
</dbReference>
<dbReference type="SUPFAM" id="SSF103473">
    <property type="entry name" value="MFS general substrate transporter"/>
    <property type="match status" value="1"/>
</dbReference>
<feature type="region of interest" description="Disordered" evidence="7">
    <location>
        <begin position="55"/>
        <end position="101"/>
    </location>
</feature>
<dbReference type="FunFam" id="1.20.1250.20:FF:000119">
    <property type="entry name" value="MFS monosaccharide transporter, putative"/>
    <property type="match status" value="1"/>
</dbReference>
<dbReference type="PRINTS" id="PR00171">
    <property type="entry name" value="SUGRTRNSPORT"/>
</dbReference>
<dbReference type="NCBIfam" id="TIGR00879">
    <property type="entry name" value="SP"/>
    <property type="match status" value="1"/>
</dbReference>
<feature type="transmembrane region" description="Helical" evidence="8">
    <location>
        <begin position="294"/>
        <end position="312"/>
    </location>
</feature>
<feature type="compositionally biased region" description="Basic residues" evidence="7">
    <location>
        <begin position="147"/>
        <end position="159"/>
    </location>
</feature>
<feature type="compositionally biased region" description="Basic and acidic residues" evidence="7">
    <location>
        <begin position="135"/>
        <end position="146"/>
    </location>
</feature>
<dbReference type="PROSITE" id="PS50850">
    <property type="entry name" value="MFS"/>
    <property type="match status" value="1"/>
</dbReference>
<evidence type="ECO:0000256" key="5">
    <source>
        <dbReference type="ARBA" id="ARBA00022989"/>
    </source>
</evidence>
<feature type="domain" description="Major facilitator superfamily (MFS) profile" evidence="9">
    <location>
        <begin position="224"/>
        <end position="654"/>
    </location>
</feature>
<dbReference type="GO" id="GO:0016020">
    <property type="term" value="C:membrane"/>
    <property type="evidence" value="ECO:0007669"/>
    <property type="project" value="UniProtKB-SubCell"/>
</dbReference>
<organism evidence="10 11">
    <name type="scientific">Acrodontium crateriforme</name>
    <dbReference type="NCBI Taxonomy" id="150365"/>
    <lineage>
        <taxon>Eukaryota</taxon>
        <taxon>Fungi</taxon>
        <taxon>Dikarya</taxon>
        <taxon>Ascomycota</taxon>
        <taxon>Pezizomycotina</taxon>
        <taxon>Dothideomycetes</taxon>
        <taxon>Dothideomycetidae</taxon>
        <taxon>Mycosphaerellales</taxon>
        <taxon>Teratosphaeriaceae</taxon>
        <taxon>Acrodontium</taxon>
    </lineage>
</organism>
<feature type="transmembrane region" description="Helical" evidence="8">
    <location>
        <begin position="470"/>
        <end position="494"/>
    </location>
</feature>
<dbReference type="InterPro" id="IPR020846">
    <property type="entry name" value="MFS_dom"/>
</dbReference>
<proteinExistence type="inferred from homology"/>
<feature type="transmembrane region" description="Helical" evidence="8">
    <location>
        <begin position="263"/>
        <end position="282"/>
    </location>
</feature>
<feature type="transmembrane region" description="Helical" evidence="8">
    <location>
        <begin position="506"/>
        <end position="528"/>
    </location>
</feature>
<feature type="transmembrane region" description="Helical" evidence="8">
    <location>
        <begin position="561"/>
        <end position="580"/>
    </location>
</feature>
<comment type="subcellular location">
    <subcellularLocation>
        <location evidence="1">Membrane</location>
        <topology evidence="1">Multi-pass membrane protein</topology>
    </subcellularLocation>
</comment>
<dbReference type="InterPro" id="IPR003663">
    <property type="entry name" value="Sugar/inositol_transpt"/>
</dbReference>
<feature type="transmembrane region" description="Helical" evidence="8">
    <location>
        <begin position="318"/>
        <end position="339"/>
    </location>
</feature>
<feature type="compositionally biased region" description="Basic and acidic residues" evidence="7">
    <location>
        <begin position="83"/>
        <end position="99"/>
    </location>
</feature>
<feature type="region of interest" description="Disordered" evidence="7">
    <location>
        <begin position="130"/>
        <end position="189"/>
    </location>
</feature>
<dbReference type="PROSITE" id="PS00217">
    <property type="entry name" value="SUGAR_TRANSPORT_2"/>
    <property type="match status" value="1"/>
</dbReference>
<evidence type="ECO:0000256" key="2">
    <source>
        <dbReference type="ARBA" id="ARBA00010992"/>
    </source>
</evidence>
<evidence type="ECO:0000256" key="6">
    <source>
        <dbReference type="ARBA" id="ARBA00023136"/>
    </source>
</evidence>
<sequence>MYIHLASSLKLSSYLPHQNPRSDHNVYSALSSYTRNTLPEIGAAPIQPSHAAKIPFNNIPGASTRKPANIPLHNLSSTGRQRYSRESFAEGDEKGEGGRLRRSCSFEDDNYSDDFSLFSDTGDLVDQLAEAEDPSADRIRTSLDHHQSRRGRSQKKRVRYATASASEKSNASRPAQRKEDIRIPSPPPQRLTWGQRLLAAVIMPREDGSSRMHGLHGQKLIMFLSVFVSLGVFLFGYDQGVMSGIITGPYFKDYFNQPSRAEIGTMVAILEVGAFIASLTIGRIGDMLGRKKTIFWGAVIFIIGGALQAFATGMPMMLLGRIIAGLGVGALSTIVPVYQSEISPPHNRGKLACIEFTGNIFGYMSSVWVDYFCSYIQHDWAWRLPLFMQVVMGSLLAIGSFLIVESPRWLLDNDHDEEGIVVIANLYGKGDIHNPKAREEFREIKMNVLLERQEGERSYRDMFKRYSKRVFIAMSAQALAQLNGINVISYYAPLVFEQAGWVGRDAILMTGFNAITYLASTIPPWYLVDRLGRRFILLSGAVLMIVSLSAISYFIHIDIGLTPRLVVIFVMIYNAAFGYSWGPIPWLYPPEILPLSIRAKGASLSTAANWAFNWLVGEMTPILQEAVGWRLYLIHAFFCAVSFVVVWFIYPETANIRLEDMNSLFGDATTAAPTPQTLAEVESLFSGNRSPVPSFRLGEQDESVPDIDLQPPEVPIENGKAHLSQDADGYKEGVAGWISNLVKRGKGDDASGSGGGQYKRVGQDDE</sequence>
<gene>
    <name evidence="10" type="ORF">R9X50_00378200</name>
</gene>
<dbReference type="InterPro" id="IPR050360">
    <property type="entry name" value="MFS_Sugar_Transporters"/>
</dbReference>
<keyword evidence="3" id="KW-0813">Transport</keyword>
<keyword evidence="5 8" id="KW-1133">Transmembrane helix</keyword>
<accession>A0AAQ3M480</accession>
<feature type="region of interest" description="Disordered" evidence="7">
    <location>
        <begin position="743"/>
        <end position="766"/>
    </location>
</feature>
<dbReference type="Pfam" id="PF00083">
    <property type="entry name" value="Sugar_tr"/>
    <property type="match status" value="1"/>
</dbReference>
<evidence type="ECO:0000313" key="11">
    <source>
        <dbReference type="Proteomes" id="UP001303373"/>
    </source>
</evidence>
<dbReference type="InterPro" id="IPR005828">
    <property type="entry name" value="MFS_sugar_transport-like"/>
</dbReference>
<feature type="transmembrane region" description="Helical" evidence="8">
    <location>
        <begin position="632"/>
        <end position="650"/>
    </location>
</feature>
<keyword evidence="6 8" id="KW-0472">Membrane</keyword>
<feature type="transmembrane region" description="Helical" evidence="8">
    <location>
        <begin position="381"/>
        <end position="404"/>
    </location>
</feature>
<dbReference type="EMBL" id="CP138584">
    <property type="protein sequence ID" value="WPH00948.1"/>
    <property type="molecule type" value="Genomic_DNA"/>
</dbReference>
<evidence type="ECO:0000256" key="3">
    <source>
        <dbReference type="ARBA" id="ARBA00022448"/>
    </source>
</evidence>
<feature type="compositionally biased region" description="Polar residues" evidence="7">
    <location>
        <begin position="163"/>
        <end position="173"/>
    </location>
</feature>
<keyword evidence="11" id="KW-1185">Reference proteome</keyword>
<dbReference type="AlphaFoldDB" id="A0AAQ3M480"/>
<dbReference type="Proteomes" id="UP001303373">
    <property type="component" value="Chromosome 5"/>
</dbReference>
<dbReference type="GO" id="GO:0005351">
    <property type="term" value="F:carbohydrate:proton symporter activity"/>
    <property type="evidence" value="ECO:0007669"/>
    <property type="project" value="TreeGrafter"/>
</dbReference>
<comment type="similarity">
    <text evidence="2">Belongs to the major facilitator superfamily. Sugar transporter (TC 2.A.1.1) family.</text>
</comment>